<accession>A0A4V0KC92</accession>
<evidence type="ECO:0000313" key="2">
    <source>
        <dbReference type="EMBL" id="VTZ70407.1"/>
    </source>
</evidence>
<feature type="compositionally biased region" description="Basic and acidic residues" evidence="1">
    <location>
        <begin position="1322"/>
        <end position="1333"/>
    </location>
</feature>
<proteinExistence type="predicted"/>
<sequence>MHSYQQKKSSMDELDKFLTYEYIREYLFKNNRYDIPLGEYHKVLKCREGKEGFNKKYSSFDLNVLTLYDELIDIFRYNNYFIKICEFTFLKISRNTYQGRSHISFGKNGSEIKTTNKGNKKYENNGTDISTNIPLRNKNNNNEKYKENDDPRKKEINYNCIVDGNKVSNIKDVLKDTFDALIFYMIDKYNIKLRMNHSYKIQEISNYSITNEEVFKFLKNDNYYRIDLNKLQYDINDYSYLFYKNITQFIDFFKYMKDIHSCAYLISLLIRIIADKNKIQKYSSQLFFCKRNDECISNLYINYVKQNQDNFQKIFFNSKLVNIHNIIASKISLIEEVKKKIIHRKDLIYPDELVICSFVKSFYNFKPLNPENENNKKELAFQKNKILPNNPPTNNVFSAPYHQDLQNKKTKKISPNEIKSKGESINVKDGYNNFNESDKQLIKINIENEIIDRDNLESTVASSVNNINAITDVNNTEYTSNESKKIKQKNGSTTIDSLEIENAPNNTNNSKNKSNNEILKESIEDDKKSESTTKSDKNKLSCYEILKKRSIIRCSTRLSSKNVTKDDNKDLSNTQNKNSSHPINNNRPKNNNRSNNNNNNAGNKRNDSKRTNSAPNNKGDNKYNSSTKEGAKNVEKKANQNTNANTSTNTNANANANANNKTNASTNNKTSASTNNKTSANTNPQKNNEKASADKNGNIDSREKSNNEKEKSETNSKEKTNTDQKKNDNEKDDNVMKTDNEENNGDGGKSKKTENDLTYNNDIKKTSDYQTSYKNDDKYLLFNKKRCFIDSYEETDESEDTYDTDDLCDSKDPETDDETASDDKIIMEKILKEKNANSFEQDRIFNKKEKIYNKKLIKKRKIKRDKYCESETSTDDYIVYNNWDSRNINSKKNKRNLFSKNGYTKTLGNDYDKYRKQKYLYDKYMRNSNYKERVSNIMNMNNIPFWGKIPNFSNPDEFTNISNYLYMLNMHNINNRCKCNNIINDYVCLNSGNHFNDTCIFSKDNIGLKKRKLYENNSHEYNMNHFKQMNKSNSHLQSNSFIYNNKNIPKFYTNNELSPSNKYINYNDEDSISIKHIKRHMNTIGKNKNIYGKSNSDIGENCNKIKNRYIRSMESNSSVDYEIDGKHKKGFKRINSNASDHNWINKESYKNSNKSNIEMMGRNKNGEHFMNNEEEYSEYEERKKIKRRKIIEKNNVYPDQSYIKNKQYYCQGDKEYEINKRNENSNHILTPICNKIPMKNEFYSEEEKQEFDNINIIQKINEDFCYLNNNDKINVIKILCSYRAYLKKILSYEYMKQDFSFEVETCIFYLDYINYNNKNRNNRKDEISDKINNQDDSNYSSTNSNEGENNIWNVNSRDKNNNLYYDIDRMKKNTYQNKPYNNDKMNDHNFLKNRTNKKGEDLLCNSFNSLENDKKNKLIKKIASYTNKIKALHQIITSYTKINLLNIGKIKNYIQIANCVKRYPYYFYYNEQLPDGEEPTNEQALPCLREMGNEIQNVGTEKNKYAHNNEKKPFDLFK</sequence>
<dbReference type="VEuPathDB" id="PlasmoDB:PCHAS_1345500"/>
<dbReference type="GeneID" id="3493648"/>
<feature type="region of interest" description="Disordered" evidence="1">
    <location>
        <begin position="1321"/>
        <end position="1350"/>
    </location>
</feature>
<feature type="compositionally biased region" description="Basic and acidic residues" evidence="1">
    <location>
        <begin position="518"/>
        <end position="537"/>
    </location>
</feature>
<feature type="compositionally biased region" description="Polar residues" evidence="1">
    <location>
        <begin position="1334"/>
        <end position="1350"/>
    </location>
</feature>
<feature type="compositionally biased region" description="Basic and acidic residues" evidence="1">
    <location>
        <begin position="629"/>
        <end position="638"/>
    </location>
</feature>
<feature type="compositionally biased region" description="Polar residues" evidence="1">
    <location>
        <begin position="611"/>
        <end position="628"/>
    </location>
</feature>
<feature type="compositionally biased region" description="Basic and acidic residues" evidence="1">
    <location>
        <begin position="700"/>
        <end position="740"/>
    </location>
</feature>
<feature type="compositionally biased region" description="Polar residues" evidence="1">
    <location>
        <begin position="124"/>
        <end position="134"/>
    </location>
</feature>
<dbReference type="RefSeq" id="XP_740575.2">
    <property type="nucleotide sequence ID" value="XM_735482.2"/>
</dbReference>
<feature type="compositionally biased region" description="Basic and acidic residues" evidence="1">
    <location>
        <begin position="141"/>
        <end position="150"/>
    </location>
</feature>
<dbReference type="Proteomes" id="UP000071118">
    <property type="component" value="Chromosome 13"/>
</dbReference>
<name>A0A4V0KC92_PLACU</name>
<feature type="compositionally biased region" description="Polar residues" evidence="1">
    <location>
        <begin position="571"/>
        <end position="583"/>
    </location>
</feature>
<feature type="region of interest" description="Disordered" evidence="1">
    <location>
        <begin position="798"/>
        <end position="820"/>
    </location>
</feature>
<feature type="compositionally biased region" description="Low complexity" evidence="1">
    <location>
        <begin position="584"/>
        <end position="603"/>
    </location>
</feature>
<protein>
    <submittedName>
        <fullName evidence="2">Uncharacterized protein</fullName>
    </submittedName>
</protein>
<dbReference type="OrthoDB" id="387571at2759"/>
<dbReference type="EMBL" id="LK022890">
    <property type="protein sequence ID" value="VTZ70407.1"/>
    <property type="molecule type" value="Genomic_DNA"/>
</dbReference>
<gene>
    <name evidence="2" type="ORF">PCHAS_1345500</name>
</gene>
<feature type="compositionally biased region" description="Low complexity" evidence="1">
    <location>
        <begin position="501"/>
        <end position="517"/>
    </location>
</feature>
<evidence type="ECO:0000313" key="3">
    <source>
        <dbReference type="Proteomes" id="UP000071118"/>
    </source>
</evidence>
<evidence type="ECO:0000256" key="1">
    <source>
        <dbReference type="SAM" id="MobiDB-lite"/>
    </source>
</evidence>
<feature type="compositionally biased region" description="Low complexity" evidence="1">
    <location>
        <begin position="639"/>
        <end position="683"/>
    </location>
</feature>
<dbReference type="KEGG" id="pcb:PCHAS_1345500"/>
<feature type="region of interest" description="Disordered" evidence="1">
    <location>
        <begin position="498"/>
        <end position="537"/>
    </location>
</feature>
<feature type="region of interest" description="Disordered" evidence="1">
    <location>
        <begin position="559"/>
        <end position="756"/>
    </location>
</feature>
<keyword evidence="3" id="KW-1185">Reference proteome</keyword>
<feature type="compositionally biased region" description="Acidic residues" evidence="1">
    <location>
        <begin position="798"/>
        <end position="807"/>
    </location>
</feature>
<feature type="region of interest" description="Disordered" evidence="1">
    <location>
        <begin position="114"/>
        <end position="150"/>
    </location>
</feature>
<organism evidence="2 3">
    <name type="scientific">Plasmodium chabaudi chabaudi</name>
    <dbReference type="NCBI Taxonomy" id="31271"/>
    <lineage>
        <taxon>Eukaryota</taxon>
        <taxon>Sar</taxon>
        <taxon>Alveolata</taxon>
        <taxon>Apicomplexa</taxon>
        <taxon>Aconoidasida</taxon>
        <taxon>Haemosporida</taxon>
        <taxon>Plasmodiidae</taxon>
        <taxon>Plasmodium</taxon>
        <taxon>Plasmodium (Vinckeia)</taxon>
    </lineage>
</organism>
<reference evidence="2 3" key="1">
    <citation type="journal article" date="2014" name="BMC Biol.">
        <title>A comprehensive evaluation of rodent malaria parasite genomes and gene expression.</title>
        <authorList>
            <person name="Otto T.D."/>
            <person name="Bohme U."/>
            <person name="Jackson A.P."/>
            <person name="Hunt M."/>
            <person name="Franke-Fayard B."/>
            <person name="Hoeijmakers W.A."/>
            <person name="Religa A.A."/>
            <person name="Robertson L."/>
            <person name="Sanders M."/>
            <person name="Ogun S.A."/>
            <person name="Cunningham D."/>
            <person name="Erhart A."/>
            <person name="Billker O."/>
            <person name="Khan S.M."/>
            <person name="Stunnenberg H.G."/>
            <person name="Langhorne J."/>
            <person name="Holder A.A."/>
            <person name="Waters A.P."/>
            <person name="Newbold C.I."/>
            <person name="Pain A."/>
            <person name="Berriman M."/>
            <person name="Janse C.J."/>
        </authorList>
    </citation>
    <scope>NUCLEOTIDE SEQUENCE [LARGE SCALE GENOMIC DNA]</scope>
    <source>
        <strain evidence="2 3">AS</strain>
    </source>
</reference>